<dbReference type="RefSeq" id="WP_089759632.1">
    <property type="nucleotide sequence ID" value="NZ_FNGO01000008.1"/>
</dbReference>
<evidence type="ECO:0000256" key="9">
    <source>
        <dbReference type="ARBA" id="ARBA00022989"/>
    </source>
</evidence>
<dbReference type="Pfam" id="PF01312">
    <property type="entry name" value="Bac_export_2"/>
    <property type="match status" value="1"/>
</dbReference>
<dbReference type="GO" id="GO:0009306">
    <property type="term" value="P:protein secretion"/>
    <property type="evidence" value="ECO:0007669"/>
    <property type="project" value="InterPro"/>
</dbReference>
<gene>
    <name evidence="12" type="primary">flhB</name>
    <name evidence="14" type="ORF">SAMN04488692_10885</name>
</gene>
<keyword evidence="8 12" id="KW-0653">Protein transport</keyword>
<feature type="transmembrane region" description="Helical" evidence="12">
    <location>
        <begin position="33"/>
        <end position="50"/>
    </location>
</feature>
<keyword evidence="14" id="KW-0966">Cell projection</keyword>
<evidence type="ECO:0000256" key="5">
    <source>
        <dbReference type="ARBA" id="ARBA00022475"/>
    </source>
</evidence>
<keyword evidence="15" id="KW-1185">Reference proteome</keyword>
<dbReference type="PANTHER" id="PTHR30531">
    <property type="entry name" value="FLAGELLAR BIOSYNTHETIC PROTEIN FLHB"/>
    <property type="match status" value="1"/>
</dbReference>
<dbReference type="EMBL" id="FNGO01000008">
    <property type="protein sequence ID" value="SDL74274.1"/>
    <property type="molecule type" value="Genomic_DNA"/>
</dbReference>
<feature type="region of interest" description="Disordered" evidence="13">
    <location>
        <begin position="228"/>
        <end position="251"/>
    </location>
</feature>
<evidence type="ECO:0000256" key="2">
    <source>
        <dbReference type="ARBA" id="ARBA00010690"/>
    </source>
</evidence>
<comment type="function">
    <text evidence="12">Required for formation of the rod structure in the basal body of the flagellar apparatus. Together with FliI and FliH, may constitute the export apparatus of flagellin.</text>
</comment>
<evidence type="ECO:0000313" key="14">
    <source>
        <dbReference type="EMBL" id="SDL74274.1"/>
    </source>
</evidence>
<comment type="caution">
    <text evidence="12">Lacks conserved residue(s) required for the propagation of feature annotation.</text>
</comment>
<dbReference type="SUPFAM" id="SSF160544">
    <property type="entry name" value="EscU C-terminal domain-like"/>
    <property type="match status" value="1"/>
</dbReference>
<keyword evidence="14" id="KW-0282">Flagellum</keyword>
<evidence type="ECO:0000256" key="10">
    <source>
        <dbReference type="ARBA" id="ARBA00023136"/>
    </source>
</evidence>
<evidence type="ECO:0000256" key="6">
    <source>
        <dbReference type="ARBA" id="ARBA00022692"/>
    </source>
</evidence>
<feature type="transmembrane region" description="Helical" evidence="12">
    <location>
        <begin position="189"/>
        <end position="211"/>
    </location>
</feature>
<reference evidence="14 15" key="1">
    <citation type="submission" date="2016-10" db="EMBL/GenBank/DDBJ databases">
        <authorList>
            <person name="de Groot N.N."/>
        </authorList>
    </citation>
    <scope>NUCLEOTIDE SEQUENCE [LARGE SCALE GENOMIC DNA]</scope>
    <source>
        <strain evidence="14 15">SLAS-1</strain>
    </source>
</reference>
<dbReference type="Proteomes" id="UP000199476">
    <property type="component" value="Unassembled WGS sequence"/>
</dbReference>
<dbReference type="InterPro" id="IPR006136">
    <property type="entry name" value="FlhB"/>
</dbReference>
<feature type="compositionally biased region" description="Basic and acidic residues" evidence="13">
    <location>
        <begin position="1"/>
        <end position="26"/>
    </location>
</feature>
<evidence type="ECO:0000256" key="1">
    <source>
        <dbReference type="ARBA" id="ARBA00004651"/>
    </source>
</evidence>
<dbReference type="InterPro" id="IPR006135">
    <property type="entry name" value="T3SS_substrate_exporter"/>
</dbReference>
<evidence type="ECO:0000256" key="11">
    <source>
        <dbReference type="ARBA" id="ARBA00023225"/>
    </source>
</evidence>
<comment type="similarity">
    <text evidence="2 12">Belongs to the type III secretion exporter family.</text>
</comment>
<evidence type="ECO:0000256" key="4">
    <source>
        <dbReference type="ARBA" id="ARBA00022448"/>
    </source>
</evidence>
<keyword evidence="6 12" id="KW-0812">Transmembrane</keyword>
<name>A0A1G9MJG5_9FIRM</name>
<proteinExistence type="inferred from homology"/>
<dbReference type="PANTHER" id="PTHR30531:SF12">
    <property type="entry name" value="FLAGELLAR BIOSYNTHETIC PROTEIN FLHB"/>
    <property type="match status" value="1"/>
</dbReference>
<evidence type="ECO:0000256" key="13">
    <source>
        <dbReference type="SAM" id="MobiDB-lite"/>
    </source>
</evidence>
<evidence type="ECO:0000313" key="15">
    <source>
        <dbReference type="Proteomes" id="UP000199476"/>
    </source>
</evidence>
<dbReference type="GO" id="GO:0005886">
    <property type="term" value="C:plasma membrane"/>
    <property type="evidence" value="ECO:0007669"/>
    <property type="project" value="UniProtKB-SubCell"/>
</dbReference>
<dbReference type="AlphaFoldDB" id="A0A1G9MJG5"/>
<feature type="region of interest" description="Disordered" evidence="13">
    <location>
        <begin position="1"/>
        <end position="27"/>
    </location>
</feature>
<dbReference type="PRINTS" id="PR00950">
    <property type="entry name" value="TYPE3IMSPROT"/>
</dbReference>
<dbReference type="OrthoDB" id="9807950at2"/>
<sequence length="356" mass="40207">MPEEPPGEKTEDPTPKRKEEAREEGQVAKSQEFNQAFTLLGSFLVLYVLMESIIHSLEYRLNEAFTMHEAPVMSPSDGYNIVMDYMIFVADLVAPIMIASAVVGGLAGFIQVGPLMNFGIIQPEFSKLDPIKGLKNIFSLQTLVELAKSLAKAAGIAYITYSQISQRWPQLVRLTHQGLEPGLALLANLIVHIAIRIILFLIFLGILDLAYQRWDHYQDLKMTKQEVKEERKEREGDPQIKQERKQRQREMSVNRMMSDMEEADVVVTNPVHVAVALKFDLEEMEAPIVVAKGEGHLAQRIKEKAEELDIIIEEKPSLARALNSTTEIGEQIPVELYEAVAEILAFVFREEGKYQG</sequence>
<dbReference type="NCBIfam" id="TIGR00328">
    <property type="entry name" value="flhB"/>
    <property type="match status" value="1"/>
</dbReference>
<keyword evidence="5 12" id="KW-1003">Cell membrane</keyword>
<feature type="transmembrane region" description="Helical" evidence="12">
    <location>
        <begin position="85"/>
        <end position="110"/>
    </location>
</feature>
<keyword evidence="9 12" id="KW-1133">Transmembrane helix</keyword>
<keyword evidence="14" id="KW-0969">Cilium</keyword>
<keyword evidence="11 12" id="KW-1006">Bacterial flagellum protein export</keyword>
<dbReference type="Gene3D" id="3.40.1690.10">
    <property type="entry name" value="secretion proteins EscU"/>
    <property type="match status" value="1"/>
</dbReference>
<evidence type="ECO:0000256" key="3">
    <source>
        <dbReference type="ARBA" id="ARBA00021622"/>
    </source>
</evidence>
<evidence type="ECO:0000256" key="8">
    <source>
        <dbReference type="ARBA" id="ARBA00022927"/>
    </source>
</evidence>
<protein>
    <recommendedName>
        <fullName evidence="3 12">Flagellar biosynthetic protein FlhB</fullName>
    </recommendedName>
</protein>
<dbReference type="STRING" id="321763.SAMN04488692_10885"/>
<keyword evidence="7 12" id="KW-1005">Bacterial flagellum biogenesis</keyword>
<keyword evidence="10 12" id="KW-0472">Membrane</keyword>
<evidence type="ECO:0000256" key="12">
    <source>
        <dbReference type="RuleBase" id="RU364091"/>
    </source>
</evidence>
<organism evidence="14 15">
    <name type="scientific">Halarsenatibacter silvermanii</name>
    <dbReference type="NCBI Taxonomy" id="321763"/>
    <lineage>
        <taxon>Bacteria</taxon>
        <taxon>Bacillati</taxon>
        <taxon>Bacillota</taxon>
        <taxon>Clostridia</taxon>
        <taxon>Halanaerobiales</taxon>
        <taxon>Halarsenatibacteraceae</taxon>
        <taxon>Halarsenatibacter</taxon>
    </lineage>
</organism>
<comment type="subcellular location">
    <subcellularLocation>
        <location evidence="1">Cell membrane</location>
        <topology evidence="1">Multi-pass membrane protein</topology>
    </subcellularLocation>
</comment>
<accession>A0A1G9MJG5</accession>
<dbReference type="GO" id="GO:0044780">
    <property type="term" value="P:bacterial-type flagellum assembly"/>
    <property type="evidence" value="ECO:0007669"/>
    <property type="project" value="InterPro"/>
</dbReference>
<keyword evidence="4 12" id="KW-0813">Transport</keyword>
<dbReference type="InterPro" id="IPR029025">
    <property type="entry name" value="T3SS_substrate_exporter_C"/>
</dbReference>
<evidence type="ECO:0000256" key="7">
    <source>
        <dbReference type="ARBA" id="ARBA00022795"/>
    </source>
</evidence>